<evidence type="ECO:0000313" key="1">
    <source>
        <dbReference type="EMBL" id="PAU73618.1"/>
    </source>
</evidence>
<sequence>MKVDKGQIGLAGEFRVASEILRRGFSANITFGNAKATDIVVLGSRNRFIRVEVKTSRNNRNFVTSYFPKYSEPSNSEPDLWVLYLPNKDGMSDGDRFFLLTHEEVGGLQLIVNKGNKTERGKGVDNIPLKVLLENRSDSEDRWNLLADLLS</sequence>
<keyword evidence="2" id="KW-1185">Reference proteome</keyword>
<evidence type="ECO:0008006" key="3">
    <source>
        <dbReference type="Google" id="ProtNLM"/>
    </source>
</evidence>
<dbReference type="RefSeq" id="WP_095602678.1">
    <property type="nucleotide sequence ID" value="NZ_NSKA01000001.1"/>
</dbReference>
<dbReference type="Gene3D" id="3.40.1350.10">
    <property type="match status" value="1"/>
</dbReference>
<accession>A0ABX4HML9</accession>
<proteinExistence type="predicted"/>
<dbReference type="EMBL" id="NSKA01000001">
    <property type="protein sequence ID" value="PAU73618.1"/>
    <property type="molecule type" value="Genomic_DNA"/>
</dbReference>
<evidence type="ECO:0000313" key="2">
    <source>
        <dbReference type="Proteomes" id="UP000218675"/>
    </source>
</evidence>
<dbReference type="InterPro" id="IPR011856">
    <property type="entry name" value="tRNA_endonuc-like_dom_sf"/>
</dbReference>
<gene>
    <name evidence="1" type="ORF">CK497_03165</name>
</gene>
<name>A0ABX4HML9_9GAMM</name>
<protein>
    <recommendedName>
        <fullName evidence="3">PD(D/E)XK endonuclease domain-containing protein</fullName>
    </recommendedName>
</protein>
<reference evidence="1 2" key="1">
    <citation type="submission" date="2017-08" db="EMBL/GenBank/DDBJ databases">
        <title>Halomonas binhaiensis sp. nov., isolated from saline alkaline soil.</title>
        <authorList>
            <person name="Wang D."/>
            <person name="Zhang G."/>
        </authorList>
    </citation>
    <scope>NUCLEOTIDE SEQUENCE [LARGE SCALE GENOMIC DNA]</scope>
    <source>
        <strain evidence="1 2">WN018</strain>
    </source>
</reference>
<comment type="caution">
    <text evidence="1">The sequence shown here is derived from an EMBL/GenBank/DDBJ whole genome shotgun (WGS) entry which is preliminary data.</text>
</comment>
<organism evidence="1 2">
    <name type="scientific">Vreelandella alkaliphila</name>
    <dbReference type="NCBI Taxonomy" id="272774"/>
    <lineage>
        <taxon>Bacteria</taxon>
        <taxon>Pseudomonadati</taxon>
        <taxon>Pseudomonadota</taxon>
        <taxon>Gammaproteobacteria</taxon>
        <taxon>Oceanospirillales</taxon>
        <taxon>Halomonadaceae</taxon>
        <taxon>Vreelandella</taxon>
    </lineage>
</organism>
<dbReference type="Proteomes" id="UP000218675">
    <property type="component" value="Unassembled WGS sequence"/>
</dbReference>